<evidence type="ECO:0000256" key="3">
    <source>
        <dbReference type="ARBA" id="ARBA00012438"/>
    </source>
</evidence>
<dbReference type="PROSITE" id="PS50112">
    <property type="entry name" value="PAS"/>
    <property type="match status" value="1"/>
</dbReference>
<dbReference type="SMART" id="SM00304">
    <property type="entry name" value="HAMP"/>
    <property type="match status" value="1"/>
</dbReference>
<proteinExistence type="predicted"/>
<evidence type="ECO:0000259" key="21">
    <source>
        <dbReference type="PROSITE" id="PS50885"/>
    </source>
</evidence>
<evidence type="ECO:0000256" key="13">
    <source>
        <dbReference type="ARBA" id="ARBA00022840"/>
    </source>
</evidence>
<dbReference type="SUPFAM" id="SSF55874">
    <property type="entry name" value="ATPase domain of HSP90 chaperone/DNA topoisomerase II/histidine kinase"/>
    <property type="match status" value="1"/>
</dbReference>
<feature type="domain" description="HAMP" evidence="21">
    <location>
        <begin position="60"/>
        <end position="112"/>
    </location>
</feature>
<evidence type="ECO:0000256" key="7">
    <source>
        <dbReference type="ARBA" id="ARBA00022553"/>
    </source>
</evidence>
<dbReference type="InterPro" id="IPR036890">
    <property type="entry name" value="HATPase_C_sf"/>
</dbReference>
<dbReference type="FunFam" id="1.10.287.130:FF:000001">
    <property type="entry name" value="Two-component sensor histidine kinase"/>
    <property type="match status" value="1"/>
</dbReference>
<dbReference type="CDD" id="cd00075">
    <property type="entry name" value="HATPase"/>
    <property type="match status" value="1"/>
</dbReference>
<dbReference type="Pfam" id="PF00672">
    <property type="entry name" value="HAMP"/>
    <property type="match status" value="1"/>
</dbReference>
<dbReference type="CDD" id="cd00082">
    <property type="entry name" value="HisKA"/>
    <property type="match status" value="1"/>
</dbReference>
<evidence type="ECO:0000256" key="15">
    <source>
        <dbReference type="ARBA" id="ARBA00023012"/>
    </source>
</evidence>
<feature type="domain" description="Histidine kinase" evidence="19">
    <location>
        <begin position="241"/>
        <end position="459"/>
    </location>
</feature>
<evidence type="ECO:0000256" key="14">
    <source>
        <dbReference type="ARBA" id="ARBA00022989"/>
    </source>
</evidence>
<dbReference type="NCBIfam" id="TIGR00229">
    <property type="entry name" value="sensory_box"/>
    <property type="match status" value="1"/>
</dbReference>
<dbReference type="GO" id="GO:0006817">
    <property type="term" value="P:phosphate ion transport"/>
    <property type="evidence" value="ECO:0007669"/>
    <property type="project" value="UniProtKB-KW"/>
</dbReference>
<keyword evidence="12" id="KW-0418">Kinase</keyword>
<dbReference type="AlphaFoldDB" id="A0A485LZJ0"/>
<dbReference type="PRINTS" id="PR00344">
    <property type="entry name" value="BCTRLSENSOR"/>
</dbReference>
<keyword evidence="5" id="KW-0813">Transport</keyword>
<evidence type="ECO:0000256" key="2">
    <source>
        <dbReference type="ARBA" id="ARBA00004236"/>
    </source>
</evidence>
<evidence type="ECO:0000256" key="17">
    <source>
        <dbReference type="ARBA" id="ARBA00025207"/>
    </source>
</evidence>
<dbReference type="PANTHER" id="PTHR45453:SF1">
    <property type="entry name" value="PHOSPHATE REGULON SENSOR PROTEIN PHOR"/>
    <property type="match status" value="1"/>
</dbReference>
<dbReference type="PANTHER" id="PTHR45453">
    <property type="entry name" value="PHOSPHATE REGULON SENSOR PROTEIN PHOR"/>
    <property type="match status" value="1"/>
</dbReference>
<evidence type="ECO:0000256" key="6">
    <source>
        <dbReference type="ARBA" id="ARBA00022475"/>
    </source>
</evidence>
<evidence type="ECO:0000256" key="9">
    <source>
        <dbReference type="ARBA" id="ARBA00022679"/>
    </source>
</evidence>
<keyword evidence="15" id="KW-0902">Two-component regulatory system</keyword>
<dbReference type="Pfam" id="PF00512">
    <property type="entry name" value="HisKA"/>
    <property type="match status" value="1"/>
</dbReference>
<dbReference type="FunFam" id="3.30.565.10:FF:000006">
    <property type="entry name" value="Sensor histidine kinase WalK"/>
    <property type="match status" value="1"/>
</dbReference>
<evidence type="ECO:0000256" key="11">
    <source>
        <dbReference type="ARBA" id="ARBA00022741"/>
    </source>
</evidence>
<evidence type="ECO:0000256" key="1">
    <source>
        <dbReference type="ARBA" id="ARBA00000085"/>
    </source>
</evidence>
<comment type="subcellular location">
    <subcellularLocation>
        <location evidence="2">Cell membrane</location>
    </subcellularLocation>
</comment>
<dbReference type="InterPro" id="IPR013767">
    <property type="entry name" value="PAS_fold"/>
</dbReference>
<accession>A0A485LZJ0</accession>
<protein>
    <recommendedName>
        <fullName evidence="4">Phosphate regulon sensor protein PhoR</fullName>
        <ecNumber evidence="3">2.7.13.3</ecNumber>
    </recommendedName>
</protein>
<dbReference type="InterPro" id="IPR035965">
    <property type="entry name" value="PAS-like_dom_sf"/>
</dbReference>
<keyword evidence="13" id="KW-0067">ATP-binding</keyword>
<dbReference type="SUPFAM" id="SSF55785">
    <property type="entry name" value="PYP-like sensor domain (PAS domain)"/>
    <property type="match status" value="1"/>
</dbReference>
<evidence type="ECO:0000256" key="16">
    <source>
        <dbReference type="ARBA" id="ARBA00023136"/>
    </source>
</evidence>
<dbReference type="GO" id="GO:0005524">
    <property type="term" value="F:ATP binding"/>
    <property type="evidence" value="ECO:0007669"/>
    <property type="project" value="UniProtKB-KW"/>
</dbReference>
<keyword evidence="7" id="KW-0597">Phosphoprotein</keyword>
<keyword evidence="6" id="KW-1003">Cell membrane</keyword>
<dbReference type="PROSITE" id="PS50109">
    <property type="entry name" value="HIS_KIN"/>
    <property type="match status" value="1"/>
</dbReference>
<keyword evidence="16 18" id="KW-0472">Membrane</keyword>
<evidence type="ECO:0000313" key="22">
    <source>
        <dbReference type="EMBL" id="VFU14805.1"/>
    </source>
</evidence>
<comment type="catalytic activity">
    <reaction evidence="1">
        <text>ATP + protein L-histidine = ADP + protein N-phospho-L-histidine.</text>
        <dbReference type="EC" id="2.7.13.3"/>
    </reaction>
</comment>
<dbReference type="SMART" id="SM00388">
    <property type="entry name" value="HisKA"/>
    <property type="match status" value="1"/>
</dbReference>
<evidence type="ECO:0000259" key="19">
    <source>
        <dbReference type="PROSITE" id="PS50109"/>
    </source>
</evidence>
<evidence type="ECO:0000256" key="10">
    <source>
        <dbReference type="ARBA" id="ARBA00022692"/>
    </source>
</evidence>
<organism evidence="22">
    <name type="scientific">anaerobic digester metagenome</name>
    <dbReference type="NCBI Taxonomy" id="1263854"/>
    <lineage>
        <taxon>unclassified sequences</taxon>
        <taxon>metagenomes</taxon>
        <taxon>ecological metagenomes</taxon>
    </lineage>
</organism>
<evidence type="ECO:0000256" key="5">
    <source>
        <dbReference type="ARBA" id="ARBA00022448"/>
    </source>
</evidence>
<dbReference type="GO" id="GO:0000155">
    <property type="term" value="F:phosphorelay sensor kinase activity"/>
    <property type="evidence" value="ECO:0007669"/>
    <property type="project" value="InterPro"/>
</dbReference>
<keyword evidence="8" id="KW-0592">Phosphate transport</keyword>
<evidence type="ECO:0000256" key="8">
    <source>
        <dbReference type="ARBA" id="ARBA00022592"/>
    </source>
</evidence>
<keyword evidence="10 18" id="KW-0812">Transmembrane</keyword>
<dbReference type="Gene3D" id="3.30.565.10">
    <property type="entry name" value="Histidine kinase-like ATPase, C-terminal domain"/>
    <property type="match status" value="1"/>
</dbReference>
<keyword evidence="11" id="KW-0547">Nucleotide-binding</keyword>
<dbReference type="GO" id="GO:0004721">
    <property type="term" value="F:phosphoprotein phosphatase activity"/>
    <property type="evidence" value="ECO:0007669"/>
    <property type="project" value="TreeGrafter"/>
</dbReference>
<evidence type="ECO:0000256" key="18">
    <source>
        <dbReference type="SAM" id="Phobius"/>
    </source>
</evidence>
<dbReference type="Gene3D" id="1.10.287.130">
    <property type="match status" value="1"/>
</dbReference>
<dbReference type="InterPro" id="IPR003660">
    <property type="entry name" value="HAMP_dom"/>
</dbReference>
<dbReference type="InterPro" id="IPR005467">
    <property type="entry name" value="His_kinase_dom"/>
</dbReference>
<dbReference type="InterPro" id="IPR003661">
    <property type="entry name" value="HisK_dim/P_dom"/>
</dbReference>
<reference evidence="22" key="1">
    <citation type="submission" date="2019-03" db="EMBL/GenBank/DDBJ databases">
        <authorList>
            <person name="Hao L."/>
        </authorList>
    </citation>
    <scope>NUCLEOTIDE SEQUENCE</scope>
</reference>
<dbReference type="InterPro" id="IPR036097">
    <property type="entry name" value="HisK_dim/P_sf"/>
</dbReference>
<dbReference type="Gene3D" id="6.10.340.10">
    <property type="match status" value="1"/>
</dbReference>
<dbReference type="SMART" id="SM00387">
    <property type="entry name" value="HATPase_c"/>
    <property type="match status" value="1"/>
</dbReference>
<dbReference type="CDD" id="cd06225">
    <property type="entry name" value="HAMP"/>
    <property type="match status" value="1"/>
</dbReference>
<feature type="transmembrane region" description="Helical" evidence="18">
    <location>
        <begin position="12"/>
        <end position="32"/>
    </location>
</feature>
<dbReference type="Pfam" id="PF02518">
    <property type="entry name" value="HATPase_c"/>
    <property type="match status" value="1"/>
</dbReference>
<dbReference type="InterPro" id="IPR003594">
    <property type="entry name" value="HATPase_dom"/>
</dbReference>
<dbReference type="SMART" id="SM00091">
    <property type="entry name" value="PAS"/>
    <property type="match status" value="1"/>
</dbReference>
<dbReference type="SUPFAM" id="SSF47384">
    <property type="entry name" value="Homodimeric domain of signal transducing histidine kinase"/>
    <property type="match status" value="1"/>
</dbReference>
<gene>
    <name evidence="22" type="primary">phoR</name>
    <name evidence="22" type="ORF">SCFA_270004</name>
</gene>
<dbReference type="NCBIfam" id="TIGR02966">
    <property type="entry name" value="phoR_proteo"/>
    <property type="match status" value="1"/>
</dbReference>
<evidence type="ECO:0000259" key="20">
    <source>
        <dbReference type="PROSITE" id="PS50112"/>
    </source>
</evidence>
<dbReference type="Pfam" id="PF00989">
    <property type="entry name" value="PAS"/>
    <property type="match status" value="1"/>
</dbReference>
<feature type="domain" description="PAS" evidence="20">
    <location>
        <begin position="117"/>
        <end position="165"/>
    </location>
</feature>
<keyword evidence="9 22" id="KW-0808">Transferase</keyword>
<dbReference type="CDD" id="cd00130">
    <property type="entry name" value="PAS"/>
    <property type="match status" value="1"/>
</dbReference>
<evidence type="ECO:0000256" key="12">
    <source>
        <dbReference type="ARBA" id="ARBA00022777"/>
    </source>
</evidence>
<feature type="transmembrane region" description="Helical" evidence="18">
    <location>
        <begin position="38"/>
        <end position="59"/>
    </location>
</feature>
<dbReference type="GO" id="GO:0016036">
    <property type="term" value="P:cellular response to phosphate starvation"/>
    <property type="evidence" value="ECO:0007669"/>
    <property type="project" value="TreeGrafter"/>
</dbReference>
<evidence type="ECO:0000256" key="4">
    <source>
        <dbReference type="ARBA" id="ARBA00019665"/>
    </source>
</evidence>
<dbReference type="GO" id="GO:0005886">
    <property type="term" value="C:plasma membrane"/>
    <property type="evidence" value="ECO:0007669"/>
    <property type="project" value="UniProtKB-SubCell"/>
</dbReference>
<dbReference type="InterPro" id="IPR050351">
    <property type="entry name" value="BphY/WalK/GraS-like"/>
</dbReference>
<name>A0A485LZJ0_9ZZZZ</name>
<dbReference type="Gene3D" id="3.30.450.20">
    <property type="entry name" value="PAS domain"/>
    <property type="match status" value="1"/>
</dbReference>
<dbReference type="InterPro" id="IPR004358">
    <property type="entry name" value="Sig_transdc_His_kin-like_C"/>
</dbReference>
<dbReference type="EC" id="2.7.13.3" evidence="3"/>
<dbReference type="GO" id="GO:0006355">
    <property type="term" value="P:regulation of DNA-templated transcription"/>
    <property type="evidence" value="ECO:0007669"/>
    <property type="project" value="InterPro"/>
</dbReference>
<dbReference type="NCBIfam" id="NF046044">
    <property type="entry name" value="PnpS"/>
    <property type="match status" value="1"/>
</dbReference>
<dbReference type="EMBL" id="CAADRN010000190">
    <property type="protein sequence ID" value="VFU14805.1"/>
    <property type="molecule type" value="Genomic_DNA"/>
</dbReference>
<dbReference type="InterPro" id="IPR000014">
    <property type="entry name" value="PAS"/>
</dbReference>
<dbReference type="InterPro" id="IPR014310">
    <property type="entry name" value="Sig_transdc_His_kinase_PhoR"/>
</dbReference>
<dbReference type="SUPFAM" id="SSF158472">
    <property type="entry name" value="HAMP domain-like"/>
    <property type="match status" value="1"/>
</dbReference>
<comment type="function">
    <text evidence="17">Member of the two-component regulatory system PhoR/PhoB involved in the phosphate regulon genes expression. PhoR may function as a membrane-associated protein kinase that phosphorylates PhoB in response to environmental signals.</text>
</comment>
<sequence>MLIKLGTFWRFGWRPIASYFFLFLVFFALTQLTSDERVSLWGAAATAFICSAILALIMYKRLINPLGEMAEIAQEMARGNLDQEIRNFAQDEIGDLARSINYMARQLKSNIESVISEKNRIQAILSSIADGVIAVDNWGRVILINPVVEELFGIDMAYSKGKNILRVIRNYELEKMLSKALETGCPVEKQIEILTPEPLVFRVHVTPLKNIGVEHGGAVAVLKDVTERKRVEEMRSDFVANVSHELRTPLTSIRGFAETLLDGAIDEPKLARQFLEIMNTETERLSRLIDELLNLSKIEDRKTVPSLQLLKIEDLIQRTVAILKSRAQEKNIEISISLPDNLPQVPGDPDMLSQVLINLIDNSVSYTQPGGKIQIHAAAWEDELKVDVQDNGIGIPPESLSRVFERFYRVDKARSREQGGTGLGLSIVKHIIDAHHGSVQVESKVGVGSTFSFVLPLHKTGSSKTLQYML</sequence>
<dbReference type="PROSITE" id="PS50885">
    <property type="entry name" value="HAMP"/>
    <property type="match status" value="1"/>
</dbReference>
<keyword evidence="14 18" id="KW-1133">Transmembrane helix</keyword>